<dbReference type="InParanoid" id="A0A6P6Y9S6"/>
<dbReference type="Pfam" id="PF02181">
    <property type="entry name" value="FH2"/>
    <property type="match status" value="1"/>
</dbReference>
<sequence length="1450" mass="160028">MRISDGDRTSYSLLTTLLSVGILCHQYGQYRRALEIYSECFEGLRSHTGFHSPEIAKIRQLMDVLQHDISSAINQGPITSGSALAGSLTPYVTEPRLNSKTGLPIFQDTNCEKVCMELNPGVIEFCDEFKIPVPKVDEDGNVFVIDESVEGAPAYLPVLDPNTNKVLEGINGIPIMVILPIIFATEGCAEKNFAHYDVEEIKNTTKNKTWTNFVDERNSIPPVIKSLFVEDSNNTTSSAKSLASNNPSPRTGQKDTTRKDLCFLPRKKILKKLAAALETNVKIGTSTDMPAKQSDPVNKPDVSNKVQNASAESNTGKIVTNMLRDGLPNDLSNEFDTLESNKNNINLLDKLKHKDVKILATKSLSKTESGKKSLIMKRKTIALKDIITKSFESAAKRNVDSQKSSAEILKKKTTSIFAPNNQQDGSKPLAMNSASTRLTKKPLMKNEKSSAIRSKPLIKSPIGKHSLNRKAHSQTVVVKKINTPSQKNIEPLIKRPAENRLLPSGSKASTAVPKTESVLIKKMDVDRNSSMKTPQVVGKEKLLKPLNKAGVSVKPVIKLAAKSEIVKNENSLLMKNRSLPSGITKVLVKPNLALSKLEYANAKKIISPRLVNSSNSKPLVTTSAAYSMLFKTKRSQEIKIDPGLSGNPLPIKKNLKIADTKKKVTVKSFAAKIPSPNLANIKISENNRPIKALMNYNPAEKVSKAVLVNGLKAARVLGKRLLKKHLNPANITSNKKLINSPKLLGPSKIAKFLQKKSSIPPMKKVVQALTNNKEEIADIGEGLAMLGAPFGLSGTVFGSLPASGPKGIGGYGAVGANIPVELTVPIGMPGKLTKNINYIDKNKIPGFSDFSSAVDFTTQTGPDAITSKNLDSIFKKGLGEKDENADNTQTNAITADEILTAQIPNFGNSDSDEMDDSDASVDEEIKKIIQRGGLNYLSTLALQEDKAIFNTPTEYSDLIQKFLEIKSSVAKEKNRKSQRVATGVGGLAGYEDMDESSDGLEKGAADLAVKKDVTATKKAETPKKAFAKKTFAGKLGIKKAPPPPPVKKAGNKELVINKSKFRKIAWDPVEDPSGTIFCTDFADYLRNLNLGELEEYFGKKSMKTDLVNEKPTEVKSISLLTDRKRSQKITIILSGFNNYTFAELRDIIMNLDDDKLSLEEAEKLVNIAPTPEETALITDYIRAGKDVTKLEKPEQFIASLSTVRKIKPRLEAFVFIKTFRQNVMDINIMLTTFSDACMVIQSSKRLKKLIAAILKIGNILNQSNALGFKINILSKLEDFKTTTKPVRTFVQYLVDIFYDRDRDTLELMGEFSSLQQLKHFEMNNVEGLITQAKSEFEKYHDLLNTIIKENESQAVPDPLENILRRFYALNERAINDLEALLYNTKENYYNTVKMFGETDKTIAQIKPSVFLNEFLSFVKVIDARYREKEKNMLKAAKRAKVQPNQKIIAT</sequence>
<dbReference type="PANTHER" id="PTHR45725">
    <property type="entry name" value="FORMIN HOMOLOGY 2 FAMILY MEMBER"/>
    <property type="match status" value="1"/>
</dbReference>
<feature type="region of interest" description="Disordered" evidence="1">
    <location>
        <begin position="235"/>
        <end position="258"/>
    </location>
</feature>
<keyword evidence="3" id="KW-1185">Reference proteome</keyword>
<name>A0A6P6Y9S6_DERPT</name>
<dbReference type="Proteomes" id="UP000515146">
    <property type="component" value="Unplaced"/>
</dbReference>
<organism evidence="3 4">
    <name type="scientific">Dermatophagoides pteronyssinus</name>
    <name type="common">European house dust mite</name>
    <dbReference type="NCBI Taxonomy" id="6956"/>
    <lineage>
        <taxon>Eukaryota</taxon>
        <taxon>Metazoa</taxon>
        <taxon>Ecdysozoa</taxon>
        <taxon>Arthropoda</taxon>
        <taxon>Chelicerata</taxon>
        <taxon>Arachnida</taxon>
        <taxon>Acari</taxon>
        <taxon>Acariformes</taxon>
        <taxon>Sarcoptiformes</taxon>
        <taxon>Astigmata</taxon>
        <taxon>Psoroptidia</taxon>
        <taxon>Analgoidea</taxon>
        <taxon>Pyroglyphidae</taxon>
        <taxon>Dermatophagoidinae</taxon>
        <taxon>Dermatophagoides</taxon>
    </lineage>
</organism>
<evidence type="ECO:0000256" key="1">
    <source>
        <dbReference type="SAM" id="MobiDB-lite"/>
    </source>
</evidence>
<dbReference type="Gene3D" id="1.20.58.2220">
    <property type="entry name" value="Formin, FH2 domain"/>
    <property type="match status" value="1"/>
</dbReference>
<feature type="domain" description="FH2" evidence="2">
    <location>
        <begin position="1051"/>
        <end position="1447"/>
    </location>
</feature>
<evidence type="ECO:0000313" key="3">
    <source>
        <dbReference type="Proteomes" id="UP000515146"/>
    </source>
</evidence>
<feature type="compositionally biased region" description="Polar residues" evidence="1">
    <location>
        <begin position="304"/>
        <end position="313"/>
    </location>
</feature>
<proteinExistence type="predicted"/>
<dbReference type="InterPro" id="IPR051425">
    <property type="entry name" value="Formin_Homology"/>
</dbReference>
<dbReference type="SMART" id="SM00498">
    <property type="entry name" value="FH2"/>
    <property type="match status" value="1"/>
</dbReference>
<reference evidence="4" key="1">
    <citation type="submission" date="2025-08" db="UniProtKB">
        <authorList>
            <consortium name="RefSeq"/>
        </authorList>
    </citation>
    <scope>IDENTIFICATION</scope>
    <source>
        <strain evidence="4">Airmid</strain>
    </source>
</reference>
<dbReference type="InterPro" id="IPR015425">
    <property type="entry name" value="FH2_Formin"/>
</dbReference>
<dbReference type="InterPro" id="IPR042201">
    <property type="entry name" value="FH2_Formin_sf"/>
</dbReference>
<dbReference type="SUPFAM" id="SSF101447">
    <property type="entry name" value="Formin homology 2 domain (FH2 domain)"/>
    <property type="match status" value="1"/>
</dbReference>
<dbReference type="RefSeq" id="XP_027202137.1">
    <property type="nucleotide sequence ID" value="XM_027346336.1"/>
</dbReference>
<dbReference type="OrthoDB" id="1104827at2759"/>
<accession>A0A6P6Y9S6</accession>
<evidence type="ECO:0000259" key="2">
    <source>
        <dbReference type="PROSITE" id="PS51444"/>
    </source>
</evidence>
<evidence type="ECO:0000313" key="4">
    <source>
        <dbReference type="RefSeq" id="XP_027202137.1"/>
    </source>
</evidence>
<dbReference type="PANTHER" id="PTHR45725:SF1">
    <property type="entry name" value="DISHEVELLED ASSOCIATED ACTIVATOR OF MORPHOGENESIS, ISOFORM D"/>
    <property type="match status" value="1"/>
</dbReference>
<dbReference type="PROSITE" id="PS51444">
    <property type="entry name" value="FH2"/>
    <property type="match status" value="1"/>
</dbReference>
<protein>
    <submittedName>
        <fullName evidence="4">Uncharacterized protein LOC113796097</fullName>
    </submittedName>
</protein>
<dbReference type="KEGG" id="dpte:113796097"/>
<feature type="compositionally biased region" description="Polar residues" evidence="1">
    <location>
        <begin position="235"/>
        <end position="251"/>
    </location>
</feature>
<gene>
    <name evidence="4" type="primary">LOC113796097</name>
</gene>
<feature type="region of interest" description="Disordered" evidence="1">
    <location>
        <begin position="286"/>
        <end position="313"/>
    </location>
</feature>